<dbReference type="OrthoDB" id="3795915at2759"/>
<dbReference type="PANTHER" id="PTHR19303:SF74">
    <property type="entry name" value="POGO TRANSPOSABLE ELEMENT WITH KRAB DOMAIN"/>
    <property type="match status" value="1"/>
</dbReference>
<dbReference type="InterPro" id="IPR004875">
    <property type="entry name" value="DDE_SF_endonuclease_dom"/>
</dbReference>
<feature type="domain" description="DDE-1" evidence="1">
    <location>
        <begin position="8"/>
        <end position="110"/>
    </location>
</feature>
<evidence type="ECO:0000259" key="1">
    <source>
        <dbReference type="Pfam" id="PF03184"/>
    </source>
</evidence>
<dbReference type="AlphaFoldDB" id="A0A6A5RNE3"/>
<gene>
    <name evidence="2" type="ORF">M421DRAFT_391310</name>
</gene>
<reference evidence="2" key="1">
    <citation type="journal article" date="2020" name="Stud. Mycol.">
        <title>101 Dothideomycetes genomes: a test case for predicting lifestyles and emergence of pathogens.</title>
        <authorList>
            <person name="Haridas S."/>
            <person name="Albert R."/>
            <person name="Binder M."/>
            <person name="Bloem J."/>
            <person name="Labutti K."/>
            <person name="Salamov A."/>
            <person name="Andreopoulos B."/>
            <person name="Baker S."/>
            <person name="Barry K."/>
            <person name="Bills G."/>
            <person name="Bluhm B."/>
            <person name="Cannon C."/>
            <person name="Castanera R."/>
            <person name="Culley D."/>
            <person name="Daum C."/>
            <person name="Ezra D."/>
            <person name="Gonzalez J."/>
            <person name="Henrissat B."/>
            <person name="Kuo A."/>
            <person name="Liang C."/>
            <person name="Lipzen A."/>
            <person name="Lutzoni F."/>
            <person name="Magnuson J."/>
            <person name="Mondo S."/>
            <person name="Nolan M."/>
            <person name="Ohm R."/>
            <person name="Pangilinan J."/>
            <person name="Park H.-J."/>
            <person name="Ramirez L."/>
            <person name="Alfaro M."/>
            <person name="Sun H."/>
            <person name="Tritt A."/>
            <person name="Yoshinaga Y."/>
            <person name="Zwiers L.-H."/>
            <person name="Turgeon B."/>
            <person name="Goodwin S."/>
            <person name="Spatafora J."/>
            <person name="Crous P."/>
            <person name="Grigoriev I."/>
        </authorList>
    </citation>
    <scope>NUCLEOTIDE SEQUENCE</scope>
    <source>
        <strain evidence="2">CBS 183.55</strain>
    </source>
</reference>
<name>A0A6A5RNE3_9PLEO</name>
<dbReference type="GeneID" id="54347653"/>
<evidence type="ECO:0000313" key="2">
    <source>
        <dbReference type="EMBL" id="KAF1928544.1"/>
    </source>
</evidence>
<sequence>MQESWVQRVKAKKHDIHFSTLVNGWTNNALSVAWLKQVFDRYTRVRARGKYRLLILDGHGSHVTQAFIEYAHANKILLLIFPPHATHALQPLDVACYRPLAQHYSDELLHRGHTTEGWVPVAQADFFPLFLGSVEEDLH</sequence>
<dbReference type="InterPro" id="IPR050863">
    <property type="entry name" value="CenT-Element_Derived"/>
</dbReference>
<dbReference type="Proteomes" id="UP000800082">
    <property type="component" value="Unassembled WGS sequence"/>
</dbReference>
<protein>
    <submittedName>
        <fullName evidence="2">DDE-domain-containing protein</fullName>
    </submittedName>
</protein>
<evidence type="ECO:0000313" key="3">
    <source>
        <dbReference type="Proteomes" id="UP000800082"/>
    </source>
</evidence>
<keyword evidence="3" id="KW-1185">Reference proteome</keyword>
<dbReference type="PANTHER" id="PTHR19303">
    <property type="entry name" value="TRANSPOSON"/>
    <property type="match status" value="1"/>
</dbReference>
<dbReference type="GO" id="GO:0003677">
    <property type="term" value="F:DNA binding"/>
    <property type="evidence" value="ECO:0007669"/>
    <property type="project" value="TreeGrafter"/>
</dbReference>
<accession>A0A6A5RNE3</accession>
<proteinExistence type="predicted"/>
<dbReference type="Pfam" id="PF03184">
    <property type="entry name" value="DDE_1"/>
    <property type="match status" value="1"/>
</dbReference>
<organism evidence="2 3">
    <name type="scientific">Didymella exigua CBS 183.55</name>
    <dbReference type="NCBI Taxonomy" id="1150837"/>
    <lineage>
        <taxon>Eukaryota</taxon>
        <taxon>Fungi</taxon>
        <taxon>Dikarya</taxon>
        <taxon>Ascomycota</taxon>
        <taxon>Pezizomycotina</taxon>
        <taxon>Dothideomycetes</taxon>
        <taxon>Pleosporomycetidae</taxon>
        <taxon>Pleosporales</taxon>
        <taxon>Pleosporineae</taxon>
        <taxon>Didymellaceae</taxon>
        <taxon>Didymella</taxon>
    </lineage>
</organism>
<dbReference type="GO" id="GO:0005634">
    <property type="term" value="C:nucleus"/>
    <property type="evidence" value="ECO:0007669"/>
    <property type="project" value="TreeGrafter"/>
</dbReference>
<dbReference type="RefSeq" id="XP_033448792.1">
    <property type="nucleotide sequence ID" value="XM_033590002.1"/>
</dbReference>
<dbReference type="EMBL" id="ML978968">
    <property type="protein sequence ID" value="KAF1928544.1"/>
    <property type="molecule type" value="Genomic_DNA"/>
</dbReference>